<dbReference type="InterPro" id="IPR037141">
    <property type="entry name" value="NDT80_DNA-bd_dom_sf"/>
</dbReference>
<dbReference type="InterPro" id="IPR008967">
    <property type="entry name" value="p53-like_TF_DNA-bd_sf"/>
</dbReference>
<dbReference type="GO" id="GO:0000228">
    <property type="term" value="C:nuclear chromosome"/>
    <property type="evidence" value="ECO:0007669"/>
    <property type="project" value="TreeGrafter"/>
</dbReference>
<evidence type="ECO:0000259" key="4">
    <source>
        <dbReference type="PROSITE" id="PS51517"/>
    </source>
</evidence>
<dbReference type="PANTHER" id="PTHR35144">
    <property type="entry name" value="MEIOSIS-SPECIFIC TRANSCRIPTION FACTOR NDT80"/>
    <property type="match status" value="1"/>
</dbReference>
<dbReference type="OrthoDB" id="5320201at2759"/>
<name>A0A8H3IKU5_9LECA</name>
<dbReference type="Pfam" id="PF05224">
    <property type="entry name" value="NDT80_PhoG"/>
    <property type="match status" value="1"/>
</dbReference>
<feature type="region of interest" description="Disordered" evidence="3">
    <location>
        <begin position="282"/>
        <end position="391"/>
    </location>
</feature>
<dbReference type="Gene3D" id="2.60.40.1390">
    <property type="entry name" value="NDT80 DNA-binding domain"/>
    <property type="match status" value="1"/>
</dbReference>
<evidence type="ECO:0000256" key="2">
    <source>
        <dbReference type="PROSITE-ProRule" id="PRU00850"/>
    </source>
</evidence>
<dbReference type="EMBL" id="CAJPDT010000062">
    <property type="protein sequence ID" value="CAF9931732.1"/>
    <property type="molecule type" value="Genomic_DNA"/>
</dbReference>
<dbReference type="SUPFAM" id="SSF49417">
    <property type="entry name" value="p53-like transcription factors"/>
    <property type="match status" value="1"/>
</dbReference>
<dbReference type="InterPro" id="IPR052605">
    <property type="entry name" value="Fungal_trans_regulator"/>
</dbReference>
<dbReference type="PANTHER" id="PTHR35144:SF2">
    <property type="entry name" value="MEIOSIS-SPECIFIC TRANSCRIPTION FACTOR NDT80"/>
    <property type="match status" value="1"/>
</dbReference>
<proteinExistence type="predicted"/>
<dbReference type="GO" id="GO:0003700">
    <property type="term" value="F:DNA-binding transcription factor activity"/>
    <property type="evidence" value="ECO:0007669"/>
    <property type="project" value="UniProtKB-UniRule"/>
</dbReference>
<dbReference type="GO" id="GO:0003677">
    <property type="term" value="F:DNA binding"/>
    <property type="evidence" value="ECO:0007669"/>
    <property type="project" value="UniProtKB-KW"/>
</dbReference>
<keyword evidence="6" id="KW-1185">Reference proteome</keyword>
<organism evidence="5 6">
    <name type="scientific">Imshaugia aleurites</name>
    <dbReference type="NCBI Taxonomy" id="172621"/>
    <lineage>
        <taxon>Eukaryota</taxon>
        <taxon>Fungi</taxon>
        <taxon>Dikarya</taxon>
        <taxon>Ascomycota</taxon>
        <taxon>Pezizomycotina</taxon>
        <taxon>Lecanoromycetes</taxon>
        <taxon>OSLEUM clade</taxon>
        <taxon>Lecanoromycetidae</taxon>
        <taxon>Lecanorales</taxon>
        <taxon>Lecanorineae</taxon>
        <taxon>Parmeliaceae</taxon>
        <taxon>Imshaugia</taxon>
    </lineage>
</organism>
<dbReference type="Proteomes" id="UP000664534">
    <property type="component" value="Unassembled WGS sequence"/>
</dbReference>
<feature type="domain" description="NDT80" evidence="4">
    <location>
        <begin position="35"/>
        <end position="287"/>
    </location>
</feature>
<feature type="compositionally biased region" description="Basic and acidic residues" evidence="3">
    <location>
        <begin position="283"/>
        <end position="295"/>
    </location>
</feature>
<dbReference type="InterPro" id="IPR024061">
    <property type="entry name" value="NDT80_DNA-bd_dom"/>
</dbReference>
<sequence length="433" mass="48745">MVTHTVDPSTLLHSQIPMHMLRAESFSESEAEVDNEGESDCNWDHQFDNDDAAGWRYHPGTIGIGIPDFDDTKIKGDMRDAAGLQVSVVMHARWVLKKRAAKQRGFWILYRRNYFGIQGSYQLKSLEDSSPDETLYLHRKNSKPEAIKTLFMCMRGVVDTEEGPEIKIVVFDAKRKPLHAGNEPPPIKPQRMKPLTEGSTKFYTESTGDRQDHMNVPMNHTFHRNQFRAATQNNGQRRTEQQYYHIVLELKAEIMVDGVPTLFTVASRISEPLVVRGRCPLSFKDKDKDKDGHTRDRGRKGRKQPRAGGGSGNKGGSTKQSQEEGQTKGQRKRASRSSSNKTGGCSRRSTRAASFNLPSLTYGTYGTRSRNTDTAPGSPQPNFGANGTVNRETIPRLDHKLLSLSGESWEGDWQWKRGDGPASEQHSKRFSKL</sequence>
<dbReference type="AlphaFoldDB" id="A0A8H3IKU5"/>
<protein>
    <recommendedName>
        <fullName evidence="4">NDT80 domain-containing protein</fullName>
    </recommendedName>
</protein>
<evidence type="ECO:0000313" key="6">
    <source>
        <dbReference type="Proteomes" id="UP000664534"/>
    </source>
</evidence>
<evidence type="ECO:0000256" key="3">
    <source>
        <dbReference type="SAM" id="MobiDB-lite"/>
    </source>
</evidence>
<dbReference type="PROSITE" id="PS51517">
    <property type="entry name" value="NDT80"/>
    <property type="match status" value="1"/>
</dbReference>
<evidence type="ECO:0000313" key="5">
    <source>
        <dbReference type="EMBL" id="CAF9931732.1"/>
    </source>
</evidence>
<evidence type="ECO:0000256" key="1">
    <source>
        <dbReference type="ARBA" id="ARBA00023125"/>
    </source>
</evidence>
<dbReference type="GO" id="GO:0051321">
    <property type="term" value="P:meiotic cell cycle"/>
    <property type="evidence" value="ECO:0007669"/>
    <property type="project" value="TreeGrafter"/>
</dbReference>
<feature type="compositionally biased region" description="Basic residues" evidence="3">
    <location>
        <begin position="296"/>
        <end position="305"/>
    </location>
</feature>
<feature type="region of interest" description="Disordered" evidence="3">
    <location>
        <begin position="410"/>
        <end position="433"/>
    </location>
</feature>
<accession>A0A8H3IKU5</accession>
<keyword evidence="1 2" id="KW-0238">DNA-binding</keyword>
<dbReference type="GO" id="GO:0045944">
    <property type="term" value="P:positive regulation of transcription by RNA polymerase II"/>
    <property type="evidence" value="ECO:0007669"/>
    <property type="project" value="TreeGrafter"/>
</dbReference>
<comment type="caution">
    <text evidence="5">The sequence shown here is derived from an EMBL/GenBank/DDBJ whole genome shotgun (WGS) entry which is preliminary data.</text>
</comment>
<gene>
    <name evidence="5" type="ORF">IMSHALPRED_008701</name>
</gene>
<feature type="DNA-binding region" description="NDT80" evidence="2">
    <location>
        <begin position="35"/>
        <end position="287"/>
    </location>
</feature>
<feature type="compositionally biased region" description="Polar residues" evidence="3">
    <location>
        <begin position="351"/>
        <end position="391"/>
    </location>
</feature>
<reference evidence="5" key="1">
    <citation type="submission" date="2021-03" db="EMBL/GenBank/DDBJ databases">
        <authorList>
            <person name="Tagirdzhanova G."/>
        </authorList>
    </citation>
    <scope>NUCLEOTIDE SEQUENCE</scope>
</reference>